<dbReference type="EMBL" id="CAXLJM020000014">
    <property type="protein sequence ID" value="CAL8080765.1"/>
    <property type="molecule type" value="Genomic_DNA"/>
</dbReference>
<dbReference type="Proteomes" id="UP001642540">
    <property type="component" value="Unassembled WGS sequence"/>
</dbReference>
<reference evidence="1 2" key="1">
    <citation type="submission" date="2024-08" db="EMBL/GenBank/DDBJ databases">
        <authorList>
            <person name="Cucini C."/>
            <person name="Frati F."/>
        </authorList>
    </citation>
    <scope>NUCLEOTIDE SEQUENCE [LARGE SCALE GENOMIC DNA]</scope>
</reference>
<name>A0ABP1Q361_9HEXA</name>
<evidence type="ECO:0000313" key="2">
    <source>
        <dbReference type="Proteomes" id="UP001642540"/>
    </source>
</evidence>
<evidence type="ECO:0008006" key="3">
    <source>
        <dbReference type="Google" id="ProtNLM"/>
    </source>
</evidence>
<evidence type="ECO:0000313" key="1">
    <source>
        <dbReference type="EMBL" id="CAL8080765.1"/>
    </source>
</evidence>
<proteinExistence type="predicted"/>
<accession>A0ABP1Q361</accession>
<dbReference type="PANTHER" id="PTHR10285">
    <property type="entry name" value="URIDINE KINASE"/>
    <property type="match status" value="1"/>
</dbReference>
<dbReference type="InterPro" id="IPR027417">
    <property type="entry name" value="P-loop_NTPase"/>
</dbReference>
<keyword evidence="2" id="KW-1185">Reference proteome</keyword>
<protein>
    <recommendedName>
        <fullName evidence="3">Nicotinamide riboside kinase 1</fullName>
    </recommendedName>
</protein>
<dbReference type="Gene3D" id="3.40.50.300">
    <property type="entry name" value="P-loop containing nucleotide triphosphate hydrolases"/>
    <property type="match status" value="1"/>
</dbReference>
<dbReference type="SUPFAM" id="SSF52540">
    <property type="entry name" value="P-loop containing nucleoside triphosphate hydrolases"/>
    <property type="match status" value="1"/>
</dbReference>
<comment type="caution">
    <text evidence="1">The sequence shown here is derived from an EMBL/GenBank/DDBJ whole genome shotgun (WGS) entry which is preliminary data.</text>
</comment>
<sequence length="228" mass="26756">MQALVNILPHPQPKRLVVGISGATCGGKTTISKLLKETFPWANVIYQDAYFHPNDPKYHVYLPEIEYFNWELDTAVDFERMEQDVNDVLLGKMQETNDSPFFQNSKFVSAYLPEESEVKKYAYLFSHIQLTILEGHIIFNRSSLNSICDLKFFLTLDENECWSRRQERIYKPQPPPQFFETCVWPSYARRWEEVKKLQRVTFIDAKETPLENIYQDIKASVVSALMKL</sequence>
<organism evidence="1 2">
    <name type="scientific">Orchesella dallaii</name>
    <dbReference type="NCBI Taxonomy" id="48710"/>
    <lineage>
        <taxon>Eukaryota</taxon>
        <taxon>Metazoa</taxon>
        <taxon>Ecdysozoa</taxon>
        <taxon>Arthropoda</taxon>
        <taxon>Hexapoda</taxon>
        <taxon>Collembola</taxon>
        <taxon>Entomobryomorpha</taxon>
        <taxon>Entomobryoidea</taxon>
        <taxon>Orchesellidae</taxon>
        <taxon>Orchesellinae</taxon>
        <taxon>Orchesella</taxon>
    </lineage>
</organism>
<gene>
    <name evidence="1" type="ORF">ODALV1_LOCUS4730</name>
</gene>